<dbReference type="RefSeq" id="WP_076157621.1">
    <property type="nucleotide sequence ID" value="NZ_JBEZVB010000109.1"/>
</dbReference>
<dbReference type="STRING" id="76021.BS329_08460"/>
<protein>
    <recommendedName>
        <fullName evidence="2">DUF6801 domain-containing protein</fullName>
    </recommendedName>
</protein>
<evidence type="ECO:0000313" key="4">
    <source>
        <dbReference type="Proteomes" id="UP000187486"/>
    </source>
</evidence>
<comment type="caution">
    <text evidence="3">The sequence shown here is derived from an EMBL/GenBank/DDBJ whole genome shotgun (WGS) entry which is preliminary data.</text>
</comment>
<dbReference type="InterPro" id="IPR046542">
    <property type="entry name" value="DUF6801"/>
</dbReference>
<dbReference type="AlphaFoldDB" id="A0A1R0KYX0"/>
<keyword evidence="4" id="KW-1185">Reference proteome</keyword>
<reference evidence="3 4" key="1">
    <citation type="submission" date="2016-01" db="EMBL/GenBank/DDBJ databases">
        <title>Amycolatopsis coloradensis genome sequencing and assembly.</title>
        <authorList>
            <person name="Mayilraj S."/>
        </authorList>
    </citation>
    <scope>NUCLEOTIDE SEQUENCE [LARGE SCALE GENOMIC DNA]</scope>
    <source>
        <strain evidence="3 4">DSM 44225</strain>
    </source>
</reference>
<dbReference type="OrthoDB" id="4863392at2"/>
<name>A0A1R0KYX0_9PSEU</name>
<feature type="domain" description="DUF6801" evidence="2">
    <location>
        <begin position="49"/>
        <end position="205"/>
    </location>
</feature>
<keyword evidence="1" id="KW-0732">Signal</keyword>
<evidence type="ECO:0000313" key="3">
    <source>
        <dbReference type="EMBL" id="OLZ54546.1"/>
    </source>
</evidence>
<evidence type="ECO:0000259" key="2">
    <source>
        <dbReference type="Pfam" id="PF20611"/>
    </source>
</evidence>
<evidence type="ECO:0000256" key="1">
    <source>
        <dbReference type="SAM" id="SignalP"/>
    </source>
</evidence>
<dbReference type="EMBL" id="MQUQ01000004">
    <property type="protein sequence ID" value="OLZ54546.1"/>
    <property type="molecule type" value="Genomic_DNA"/>
</dbReference>
<gene>
    <name evidence="3" type="ORF">BS329_08460</name>
</gene>
<organism evidence="3 4">
    <name type="scientific">Amycolatopsis coloradensis</name>
    <dbReference type="NCBI Taxonomy" id="76021"/>
    <lineage>
        <taxon>Bacteria</taxon>
        <taxon>Bacillati</taxon>
        <taxon>Actinomycetota</taxon>
        <taxon>Actinomycetes</taxon>
        <taxon>Pseudonocardiales</taxon>
        <taxon>Pseudonocardiaceae</taxon>
        <taxon>Amycolatopsis</taxon>
    </lineage>
</organism>
<sequence>MTRVSPLRPLARLAAALVFAGTVVTLPAAAGVASASAVPLAGPVTKNLTFTCEMPLIGAQQVAATVTATFPEAVSAGSPIDVTGFSVNVSLDGDTVTALNLIGAATIEGTASANVDVDYNGTELGVTLNGLGFPATAVPQDGPLAIVITGPIPGLTVKKPGSVAFAVGGGFTGKVTPKRADGTPTDLGTFDLPCGMNPGQDAALATVTVN</sequence>
<dbReference type="Proteomes" id="UP000187486">
    <property type="component" value="Unassembled WGS sequence"/>
</dbReference>
<feature type="chain" id="PRO_5038923772" description="DUF6801 domain-containing protein" evidence="1">
    <location>
        <begin position="31"/>
        <end position="210"/>
    </location>
</feature>
<proteinExistence type="predicted"/>
<feature type="signal peptide" evidence="1">
    <location>
        <begin position="1"/>
        <end position="30"/>
    </location>
</feature>
<accession>A0A1R0KYX0</accession>
<dbReference type="Pfam" id="PF20611">
    <property type="entry name" value="DUF6801"/>
    <property type="match status" value="1"/>
</dbReference>